<dbReference type="EMBL" id="WJXA01000012">
    <property type="protein sequence ID" value="KAF7124141.1"/>
    <property type="molecule type" value="Genomic_DNA"/>
</dbReference>
<gene>
    <name evidence="5" type="ORF">RHSIM_Rhsim12G0052500</name>
</gene>
<sequence>MMAASRRLRYSNLILFGSVSSDCSAALPPFSTKLRSFTSTDIDCGGGGRGARFFRTASENNPSVNGKNDSRVHEYEDDQRVLPNRDRRIPPEPIPNRPLRAEKPFYQSEQNLPSPATRRKTPRSSSNTLDFRNQNHLGHDFLDKFKLGFDKEEKQLPASAEKEEGGGEMKAAADEKLPTPPDADEIFKKLKEAGLIPNAVAMLDGLCKDGLVQEAMKLFSLMREKGTIPEVVIYTAVVEGFCKAQKLDDAKRIFGKMKSNGISPNAFSYAVLIRGLCKGKRLEDAVEICVEMLDAGHSPNLATFTSLVDAFCREKGLEEAQSVIRALTQKGFYFDEKLVREYLDKKGPFLPLVWEAIFGKKSSEKLF</sequence>
<name>A0A834L6I0_RHOSS</name>
<keyword evidence="6" id="KW-1185">Reference proteome</keyword>
<reference evidence="5" key="1">
    <citation type="submission" date="2019-11" db="EMBL/GenBank/DDBJ databases">
        <authorList>
            <person name="Liu Y."/>
            <person name="Hou J."/>
            <person name="Li T.-Q."/>
            <person name="Guan C.-H."/>
            <person name="Wu X."/>
            <person name="Wu H.-Z."/>
            <person name="Ling F."/>
            <person name="Zhang R."/>
            <person name="Shi X.-G."/>
            <person name="Ren J.-P."/>
            <person name="Chen E.-F."/>
            <person name="Sun J.-M."/>
        </authorList>
    </citation>
    <scope>NUCLEOTIDE SEQUENCE</scope>
    <source>
        <strain evidence="5">Adult_tree_wgs_1</strain>
        <tissue evidence="5">Leaves</tissue>
    </source>
</reference>
<feature type="repeat" description="PPR" evidence="3">
    <location>
        <begin position="230"/>
        <end position="264"/>
    </location>
</feature>
<feature type="compositionally biased region" description="Basic and acidic residues" evidence="4">
    <location>
        <begin position="156"/>
        <end position="177"/>
    </location>
</feature>
<keyword evidence="2" id="KW-0677">Repeat</keyword>
<dbReference type="InterPro" id="IPR002885">
    <property type="entry name" value="PPR_rpt"/>
</dbReference>
<feature type="region of interest" description="Disordered" evidence="4">
    <location>
        <begin position="156"/>
        <end position="180"/>
    </location>
</feature>
<dbReference type="OrthoDB" id="185373at2759"/>
<dbReference type="Proteomes" id="UP000626092">
    <property type="component" value="Unassembled WGS sequence"/>
</dbReference>
<dbReference type="Gene3D" id="1.25.40.10">
    <property type="entry name" value="Tetratricopeptide repeat domain"/>
    <property type="match status" value="2"/>
</dbReference>
<evidence type="ECO:0000256" key="2">
    <source>
        <dbReference type="ARBA" id="ARBA00022737"/>
    </source>
</evidence>
<protein>
    <recommendedName>
        <fullName evidence="7">Pentatricopeptide repeat-containing protein</fullName>
    </recommendedName>
</protein>
<feature type="repeat" description="PPR" evidence="3">
    <location>
        <begin position="195"/>
        <end position="229"/>
    </location>
</feature>
<feature type="repeat" description="PPR" evidence="3">
    <location>
        <begin position="265"/>
        <end position="299"/>
    </location>
</feature>
<feature type="repeat" description="PPR" evidence="3">
    <location>
        <begin position="300"/>
        <end position="334"/>
    </location>
</feature>
<feature type="compositionally biased region" description="Polar residues" evidence="4">
    <location>
        <begin position="57"/>
        <end position="67"/>
    </location>
</feature>
<evidence type="ECO:0008006" key="7">
    <source>
        <dbReference type="Google" id="ProtNLM"/>
    </source>
</evidence>
<organism evidence="5 6">
    <name type="scientific">Rhododendron simsii</name>
    <name type="common">Sims's rhododendron</name>
    <dbReference type="NCBI Taxonomy" id="118357"/>
    <lineage>
        <taxon>Eukaryota</taxon>
        <taxon>Viridiplantae</taxon>
        <taxon>Streptophyta</taxon>
        <taxon>Embryophyta</taxon>
        <taxon>Tracheophyta</taxon>
        <taxon>Spermatophyta</taxon>
        <taxon>Magnoliopsida</taxon>
        <taxon>eudicotyledons</taxon>
        <taxon>Gunneridae</taxon>
        <taxon>Pentapetalae</taxon>
        <taxon>asterids</taxon>
        <taxon>Ericales</taxon>
        <taxon>Ericaceae</taxon>
        <taxon>Ericoideae</taxon>
        <taxon>Rhodoreae</taxon>
        <taxon>Rhododendron</taxon>
    </lineage>
</organism>
<proteinExistence type="inferred from homology"/>
<dbReference type="AlphaFoldDB" id="A0A834L6I0"/>
<comment type="similarity">
    <text evidence="1">Belongs to the PPR family. P subfamily.</text>
</comment>
<evidence type="ECO:0000313" key="5">
    <source>
        <dbReference type="EMBL" id="KAF7124141.1"/>
    </source>
</evidence>
<accession>A0A834L6I0</accession>
<feature type="compositionally biased region" description="Basic and acidic residues" evidence="4">
    <location>
        <begin position="68"/>
        <end position="90"/>
    </location>
</feature>
<dbReference type="InterPro" id="IPR011990">
    <property type="entry name" value="TPR-like_helical_dom_sf"/>
</dbReference>
<feature type="region of interest" description="Disordered" evidence="4">
    <location>
        <begin position="54"/>
        <end position="133"/>
    </location>
</feature>
<evidence type="ECO:0000313" key="6">
    <source>
        <dbReference type="Proteomes" id="UP000626092"/>
    </source>
</evidence>
<dbReference type="PANTHER" id="PTHR47941">
    <property type="entry name" value="PENTATRICOPEPTIDE REPEAT-CONTAINING PROTEIN 3, MITOCHONDRIAL"/>
    <property type="match status" value="1"/>
</dbReference>
<evidence type="ECO:0000256" key="4">
    <source>
        <dbReference type="SAM" id="MobiDB-lite"/>
    </source>
</evidence>
<evidence type="ECO:0000256" key="3">
    <source>
        <dbReference type="PROSITE-ProRule" id="PRU00708"/>
    </source>
</evidence>
<feature type="compositionally biased region" description="Polar residues" evidence="4">
    <location>
        <begin position="123"/>
        <end position="133"/>
    </location>
</feature>
<dbReference type="Pfam" id="PF12854">
    <property type="entry name" value="PPR_1"/>
    <property type="match status" value="1"/>
</dbReference>
<dbReference type="NCBIfam" id="TIGR00756">
    <property type="entry name" value="PPR"/>
    <property type="match status" value="3"/>
</dbReference>
<comment type="caution">
    <text evidence="5">The sequence shown here is derived from an EMBL/GenBank/DDBJ whole genome shotgun (WGS) entry which is preliminary data.</text>
</comment>
<dbReference type="PROSITE" id="PS51375">
    <property type="entry name" value="PPR"/>
    <property type="match status" value="4"/>
</dbReference>
<dbReference type="Pfam" id="PF01535">
    <property type="entry name" value="PPR"/>
    <property type="match status" value="1"/>
</dbReference>
<evidence type="ECO:0000256" key="1">
    <source>
        <dbReference type="ARBA" id="ARBA00007626"/>
    </source>
</evidence>
<dbReference type="Pfam" id="PF13041">
    <property type="entry name" value="PPR_2"/>
    <property type="match status" value="1"/>
</dbReference>